<evidence type="ECO:0000256" key="9">
    <source>
        <dbReference type="RuleBase" id="RU000461"/>
    </source>
</evidence>
<dbReference type="InterPro" id="IPR050196">
    <property type="entry name" value="Cytochrome_P450_Monoox"/>
</dbReference>
<dbReference type="InterPro" id="IPR036396">
    <property type="entry name" value="Cyt_P450_sf"/>
</dbReference>
<dbReference type="GO" id="GO:0005506">
    <property type="term" value="F:iron ion binding"/>
    <property type="evidence" value="ECO:0007669"/>
    <property type="project" value="InterPro"/>
</dbReference>
<accession>A0A183CF76</accession>
<dbReference type="PRINTS" id="PR00385">
    <property type="entry name" value="P450"/>
</dbReference>
<keyword evidence="9" id="KW-0560">Oxidoreductase</keyword>
<dbReference type="Pfam" id="PF00067">
    <property type="entry name" value="p450"/>
    <property type="match status" value="2"/>
</dbReference>
<evidence type="ECO:0000256" key="8">
    <source>
        <dbReference type="PIRSR" id="PIRSR602403-1"/>
    </source>
</evidence>
<dbReference type="Gene3D" id="1.10.630.10">
    <property type="entry name" value="Cytochrome P450"/>
    <property type="match status" value="2"/>
</dbReference>
<comment type="similarity">
    <text evidence="3 9">Belongs to the cytochrome P450 family.</text>
</comment>
<reference evidence="11" key="2">
    <citation type="submission" date="2016-06" db="UniProtKB">
        <authorList>
            <consortium name="WormBaseParasite"/>
        </authorList>
    </citation>
    <scope>IDENTIFICATION</scope>
</reference>
<dbReference type="PANTHER" id="PTHR24291">
    <property type="entry name" value="CYTOCHROME P450 FAMILY 4"/>
    <property type="match status" value="1"/>
</dbReference>
<dbReference type="GO" id="GO:0005789">
    <property type="term" value="C:endoplasmic reticulum membrane"/>
    <property type="evidence" value="ECO:0007669"/>
    <property type="project" value="UniProtKB-SubCell"/>
</dbReference>
<dbReference type="InterPro" id="IPR002403">
    <property type="entry name" value="Cyt_P450_E_grp-IV"/>
</dbReference>
<evidence type="ECO:0000256" key="6">
    <source>
        <dbReference type="ARBA" id="ARBA00023004"/>
    </source>
</evidence>
<organism evidence="10 11">
    <name type="scientific">Globodera pallida</name>
    <name type="common">Potato cyst nematode worm</name>
    <name type="synonym">Heterodera pallida</name>
    <dbReference type="NCBI Taxonomy" id="36090"/>
    <lineage>
        <taxon>Eukaryota</taxon>
        <taxon>Metazoa</taxon>
        <taxon>Ecdysozoa</taxon>
        <taxon>Nematoda</taxon>
        <taxon>Chromadorea</taxon>
        <taxon>Rhabditida</taxon>
        <taxon>Tylenchina</taxon>
        <taxon>Tylenchomorpha</taxon>
        <taxon>Tylenchoidea</taxon>
        <taxon>Heteroderidae</taxon>
        <taxon>Heteroderinae</taxon>
        <taxon>Globodera</taxon>
    </lineage>
</organism>
<keyword evidence="6 8" id="KW-0408">Iron</keyword>
<evidence type="ECO:0000256" key="4">
    <source>
        <dbReference type="ARBA" id="ARBA00022617"/>
    </source>
</evidence>
<comment type="cofactor">
    <cofactor evidence="1 8">
        <name>heme</name>
        <dbReference type="ChEBI" id="CHEBI:30413"/>
    </cofactor>
</comment>
<evidence type="ECO:0000256" key="5">
    <source>
        <dbReference type="ARBA" id="ARBA00022723"/>
    </source>
</evidence>
<evidence type="ECO:0000256" key="3">
    <source>
        <dbReference type="ARBA" id="ARBA00010617"/>
    </source>
</evidence>
<dbReference type="GO" id="GO:0020037">
    <property type="term" value="F:heme binding"/>
    <property type="evidence" value="ECO:0007669"/>
    <property type="project" value="InterPro"/>
</dbReference>
<comment type="function">
    <text evidence="2">May be involved in the metabolism of insect hormones and in the breakdown of synthetic insecticides.</text>
</comment>
<evidence type="ECO:0000313" key="10">
    <source>
        <dbReference type="Proteomes" id="UP000050741"/>
    </source>
</evidence>
<dbReference type="GO" id="GO:0004497">
    <property type="term" value="F:monooxygenase activity"/>
    <property type="evidence" value="ECO:0007669"/>
    <property type="project" value="UniProtKB-KW"/>
</dbReference>
<dbReference type="Proteomes" id="UP000050741">
    <property type="component" value="Unassembled WGS sequence"/>
</dbReference>
<evidence type="ECO:0000256" key="2">
    <source>
        <dbReference type="ARBA" id="ARBA00003690"/>
    </source>
</evidence>
<dbReference type="WBParaSite" id="GPLIN_001153100">
    <property type="protein sequence ID" value="GPLIN_001153100"/>
    <property type="gene ID" value="GPLIN_001153100"/>
</dbReference>
<keyword evidence="4 8" id="KW-0349">Heme</keyword>
<dbReference type="PROSITE" id="PS00086">
    <property type="entry name" value="CYTOCHROME_P450"/>
    <property type="match status" value="1"/>
</dbReference>
<proteinExistence type="inferred from homology"/>
<evidence type="ECO:0000313" key="11">
    <source>
        <dbReference type="WBParaSite" id="GPLIN_001153100"/>
    </source>
</evidence>
<name>A0A183CF76_GLOPA</name>
<reference evidence="10" key="1">
    <citation type="submission" date="2014-05" db="EMBL/GenBank/DDBJ databases">
        <title>The genome and life-stage specific transcriptomes of Globodera pallida elucidate key aspects of plant parasitism by a cyst nematode.</title>
        <authorList>
            <person name="Cotton J.A."/>
            <person name="Lilley C.J."/>
            <person name="Jones L.M."/>
            <person name="Kikuchi T."/>
            <person name="Reid A.J."/>
            <person name="Thorpe P."/>
            <person name="Tsai I.J."/>
            <person name="Beasley H."/>
            <person name="Blok V."/>
            <person name="Cock P.J.A."/>
            <person name="Van den Akker S.E."/>
            <person name="Holroyd N."/>
            <person name="Hunt M."/>
            <person name="Mantelin S."/>
            <person name="Naghra H."/>
            <person name="Pain A."/>
            <person name="Palomares-Rius J.E."/>
            <person name="Zarowiecki M."/>
            <person name="Berriman M."/>
            <person name="Jones J.T."/>
            <person name="Urwin P.E."/>
        </authorList>
    </citation>
    <scope>NUCLEOTIDE SEQUENCE [LARGE SCALE GENOMIC DNA]</scope>
    <source>
        <strain evidence="10">Lindley</strain>
    </source>
</reference>
<dbReference type="GO" id="GO:0016705">
    <property type="term" value="F:oxidoreductase activity, acting on paired donors, with incorporation or reduction of molecular oxygen"/>
    <property type="evidence" value="ECO:0007669"/>
    <property type="project" value="InterPro"/>
</dbReference>
<dbReference type="PRINTS" id="PR00465">
    <property type="entry name" value="EP450IV"/>
</dbReference>
<evidence type="ECO:0000256" key="1">
    <source>
        <dbReference type="ARBA" id="ARBA00001971"/>
    </source>
</evidence>
<dbReference type="AlphaFoldDB" id="A0A183CF76"/>
<evidence type="ECO:0000256" key="7">
    <source>
        <dbReference type="ARBA" id="ARBA00023033"/>
    </source>
</evidence>
<keyword evidence="7 9" id="KW-0503">Monooxygenase</keyword>
<keyword evidence="5 8" id="KW-0479">Metal-binding</keyword>
<dbReference type="InterPro" id="IPR017972">
    <property type="entry name" value="Cyt_P450_CS"/>
</dbReference>
<protein>
    <submittedName>
        <fullName evidence="11">Cytochrome P450</fullName>
    </submittedName>
</protein>
<sequence length="493" mass="57352">MLLLIASVLICCWFCSVFIRWWRVRNVSSGIYSFPALPFIGHIHLLPKCRYEWPNFFIDNSNRALQDGHPLIRWWIFHRICIWALDAETSKAVLENSVELRKGRDYAFFGQWLGQGLLLSDGDKWRRQRRMLTPTFHFAMLEQYTHVFNRNAMILLDRMSEMAEHHADDVHDFGPTLIRCSLDIVAEAIMGVQLDSANSECQEYVKAVKQFNDLAHTFTTNPFFTFIPITWHLFGRAKETRQCVNKLKQFTRRVIKERIKIRAAKAVEHGVDQTTTAAEEEAAAPGPKGKAFLDLLLQLEQDTLDMEELREQVDTFMFEEIVQHFGPVSAEHQRSSMWLSMSDVNELRYMDRCVKEALRLFPPVPVVERDLVNDMPLGGKRVAPRGTMIVVSPLMLHHNEQVYARHWEFNPDHFLPEAIADRSSFDYIPFSAGPRNCIGQRFALLEVKILLAHIFRQFRFSTDIPFRHNRPALEAILRPELGLPVRIHKIENV</sequence>
<dbReference type="PANTHER" id="PTHR24291:SF130">
    <property type="entry name" value="CYTOCHROME P450 FAMILY"/>
    <property type="match status" value="1"/>
</dbReference>
<dbReference type="SUPFAM" id="SSF48264">
    <property type="entry name" value="Cytochrome P450"/>
    <property type="match status" value="1"/>
</dbReference>
<feature type="binding site" description="axial binding residue" evidence="8">
    <location>
        <position position="437"/>
    </location>
    <ligand>
        <name>heme</name>
        <dbReference type="ChEBI" id="CHEBI:30413"/>
    </ligand>
    <ligandPart>
        <name>Fe</name>
        <dbReference type="ChEBI" id="CHEBI:18248"/>
    </ligandPart>
</feature>
<dbReference type="InterPro" id="IPR001128">
    <property type="entry name" value="Cyt_P450"/>
</dbReference>
<keyword evidence="10" id="KW-1185">Reference proteome</keyword>